<feature type="chain" id="PRO_5014733391" description="Secreted protein" evidence="1">
    <location>
        <begin position="45"/>
        <end position="532"/>
    </location>
</feature>
<evidence type="ECO:0000256" key="1">
    <source>
        <dbReference type="SAM" id="SignalP"/>
    </source>
</evidence>
<accession>A0A2L0EV76</accession>
<protein>
    <recommendedName>
        <fullName evidence="4">Secreted protein</fullName>
    </recommendedName>
</protein>
<name>A0A2L0EV76_SORCE</name>
<keyword evidence="1" id="KW-0732">Signal</keyword>
<proteinExistence type="predicted"/>
<evidence type="ECO:0000313" key="2">
    <source>
        <dbReference type="EMBL" id="AUX43200.1"/>
    </source>
</evidence>
<sequence>MTILPNGWNSPVSMRSPGPLRQAPACSLLLALALAALPAASGCAAEAPARPAPRPAVTAELARIDDSRRLIDDASRAVSDRRYAEARALLDKASALDVDSHRYEILELRERLDKREAKLWATDAAEELEQKQCEAAFGELSARIEELGSEAFAREVQRLVQPQAVACANAKVDAATTAGRFAEARAFLTAAPTRAVLGKASADRLAAELDATIVEALHGQVEADVSAGSWAGAVEKIDAAVKRGDASEEQRRAVLERVRAAAAPRLTELAGKALGAQDAAATLKQLDATIALLGWEVLAPGLAALPGSSALPEPLARRHAALGAWVEALRLRMKPMKKPDKRWTHGAVEVTPASNADAEPKRSLEPSTAVWVVGVAKQRALVTEADPGSALLTAVLNAATGWVPLARLAAEPTADWLPPNDQLKGERVWGPLREKQQTLELGVVREVQGADILVQRLADDAEIKLSRKQLRSGRLVPGTKVLALCASENEPATIVEVLPAGRAARIQCAGGMQKEEPLASLRAKPELLPRTR</sequence>
<reference evidence="2 3" key="1">
    <citation type="submission" date="2015-09" db="EMBL/GenBank/DDBJ databases">
        <title>Sorangium comparison.</title>
        <authorList>
            <person name="Zaburannyi N."/>
            <person name="Bunk B."/>
            <person name="Overmann J."/>
            <person name="Mueller R."/>
        </authorList>
    </citation>
    <scope>NUCLEOTIDE SEQUENCE [LARGE SCALE GENOMIC DNA]</scope>
    <source>
        <strain evidence="2 3">So ce26</strain>
    </source>
</reference>
<dbReference type="AlphaFoldDB" id="A0A2L0EV76"/>
<evidence type="ECO:0008006" key="4">
    <source>
        <dbReference type="Google" id="ProtNLM"/>
    </source>
</evidence>
<feature type="signal peptide" evidence="1">
    <location>
        <begin position="1"/>
        <end position="44"/>
    </location>
</feature>
<dbReference type="EMBL" id="CP012673">
    <property type="protein sequence ID" value="AUX43200.1"/>
    <property type="molecule type" value="Genomic_DNA"/>
</dbReference>
<organism evidence="2 3">
    <name type="scientific">Sorangium cellulosum</name>
    <name type="common">Polyangium cellulosum</name>
    <dbReference type="NCBI Taxonomy" id="56"/>
    <lineage>
        <taxon>Bacteria</taxon>
        <taxon>Pseudomonadati</taxon>
        <taxon>Myxococcota</taxon>
        <taxon>Polyangia</taxon>
        <taxon>Polyangiales</taxon>
        <taxon>Polyangiaceae</taxon>
        <taxon>Sorangium</taxon>
    </lineage>
</organism>
<gene>
    <name evidence="2" type="ORF">SOCE26_046440</name>
</gene>
<dbReference type="Proteomes" id="UP000238348">
    <property type="component" value="Chromosome"/>
</dbReference>
<evidence type="ECO:0000313" key="3">
    <source>
        <dbReference type="Proteomes" id="UP000238348"/>
    </source>
</evidence>